<protein>
    <recommendedName>
        <fullName evidence="3">DUF503 domain-containing protein</fullName>
    </recommendedName>
</protein>
<dbReference type="OrthoDB" id="9809023at2"/>
<name>A0A1M4X1F7_MARH1</name>
<dbReference type="Proteomes" id="UP000184334">
    <property type="component" value="Unassembled WGS sequence"/>
</dbReference>
<reference evidence="1" key="1">
    <citation type="submission" date="2016-11" db="EMBL/GenBank/DDBJ databases">
        <authorList>
            <person name="Varghese N."/>
            <person name="Submissions S."/>
        </authorList>
    </citation>
    <scope>NUCLEOTIDE SEQUENCE [LARGE SCALE GENOMIC DNA]</scope>
    <source>
        <strain evidence="1">DSM 16785</strain>
    </source>
</reference>
<dbReference type="Gene3D" id="3.30.70.1120">
    <property type="entry name" value="TT1725-like"/>
    <property type="match status" value="1"/>
</dbReference>
<dbReference type="RefSeq" id="WP_072864711.1">
    <property type="nucleotide sequence ID" value="NZ_FQUI01000019.1"/>
</dbReference>
<evidence type="ECO:0000313" key="1">
    <source>
        <dbReference type="EMBL" id="SHE87217.1"/>
    </source>
</evidence>
<organism evidence="1 2">
    <name type="scientific">Marinitoga hydrogenitolerans (strain DSM 16785 / JCM 12826 / AT1271)</name>
    <dbReference type="NCBI Taxonomy" id="1122195"/>
    <lineage>
        <taxon>Bacteria</taxon>
        <taxon>Thermotogati</taxon>
        <taxon>Thermotogota</taxon>
        <taxon>Thermotogae</taxon>
        <taxon>Petrotogales</taxon>
        <taxon>Petrotogaceae</taxon>
        <taxon>Marinitoga</taxon>
    </lineage>
</organism>
<proteinExistence type="predicted"/>
<accession>A0A1M4X1F7</accession>
<dbReference type="PANTHER" id="PTHR36441:SF1">
    <property type="entry name" value="DUF503 DOMAIN-CONTAINING PROTEIN"/>
    <property type="match status" value="1"/>
</dbReference>
<dbReference type="STRING" id="1122195.SAMN02745164_01315"/>
<gene>
    <name evidence="1" type="ORF">SAMN02745164_01315</name>
</gene>
<comment type="caution">
    <text evidence="1">The sequence shown here is derived from an EMBL/GenBank/DDBJ whole genome shotgun (WGS) entry which is preliminary data.</text>
</comment>
<dbReference type="SUPFAM" id="SSF103007">
    <property type="entry name" value="Hypothetical protein TT1725"/>
    <property type="match status" value="1"/>
</dbReference>
<sequence length="93" mass="11203">MKILEAVYQIELINIHSLKEKRSIVKKLINDLRKKYNISISESGFNDNKRIFEITIITLSQDKNFLLNFFEKLEEEIEYKYGLRVIFSDFRII</sequence>
<dbReference type="InterPro" id="IPR036746">
    <property type="entry name" value="TT1725-like_sf"/>
</dbReference>
<evidence type="ECO:0008006" key="3">
    <source>
        <dbReference type="Google" id="ProtNLM"/>
    </source>
</evidence>
<dbReference type="EMBL" id="FQUI01000019">
    <property type="protein sequence ID" value="SHE87217.1"/>
    <property type="molecule type" value="Genomic_DNA"/>
</dbReference>
<dbReference type="Pfam" id="PF04456">
    <property type="entry name" value="DUF503"/>
    <property type="match status" value="1"/>
</dbReference>
<keyword evidence="2" id="KW-1185">Reference proteome</keyword>
<evidence type="ECO:0000313" key="2">
    <source>
        <dbReference type="Proteomes" id="UP000184334"/>
    </source>
</evidence>
<dbReference type="InterPro" id="IPR007546">
    <property type="entry name" value="DUF503"/>
</dbReference>
<dbReference type="PANTHER" id="PTHR36441">
    <property type="entry name" value="HYPOTHETICAL CYTOSOLIC PROTEIN"/>
    <property type="match status" value="1"/>
</dbReference>
<dbReference type="AlphaFoldDB" id="A0A1M4X1F7"/>